<sequence>MSVVIAAGVGVLTNLATGGFSWALTVFLVVLVVVQAGLSAWQVGRDRQDMRDARDAMLGQLRPPAPIFSADEAAVGQGGGGSGARGVVHWLTAPFSPTPLWGRSAVRDRLVAWCEHRDPQAEVARVIAGSAGVGKSRLALAVAESLLNKGWAAGRLDSDGAGLVERIVAADDPTLVIVDDAERVAAPVLEALLGGAIRHPALVRVVLLARTAAAVPVLSDTVLPHLRRIETLEPVGEASDRLRWYGEAVQAYARTLQVSPPDLPDRPVGSEDDTPLVLHARALLAVLGRINSRTQPPSELFTELVALEQRGWAADLSRLPAGCDLDTLAEALTVLLLSPAADVEEAATLLRRLPQFAHDTAQESRIAVAGWVHRRYPPGPDHRPGLVPHLVADRLVLDTLRRRLQLLRDQDAPAAALVLARAFATYNDALEQLTNLLAHHISQLPEALAVILATGATGHLLDRAVADLISTHIADDIRARERVLALTPPEAFPHLRIVCMQLLVTHHREQVETEPGRYRPDLADSLDNLGIRLGA</sequence>
<name>A0A229RCB4_9PSEU</name>
<keyword evidence="1" id="KW-0812">Transmembrane</keyword>
<dbReference type="SUPFAM" id="SSF52540">
    <property type="entry name" value="P-loop containing nucleoside triphosphate hydrolases"/>
    <property type="match status" value="1"/>
</dbReference>
<dbReference type="RefSeq" id="WP_143267264.1">
    <property type="nucleotide sequence ID" value="NZ_NMQT01000190.1"/>
</dbReference>
<keyword evidence="3" id="KW-1185">Reference proteome</keyword>
<dbReference type="InterPro" id="IPR027417">
    <property type="entry name" value="P-loop_NTPase"/>
</dbReference>
<reference evidence="2 3" key="1">
    <citation type="submission" date="2017-07" db="EMBL/GenBank/DDBJ databases">
        <title>Amycolatopsis thailandensis Genome sequencing and assembly.</title>
        <authorList>
            <person name="Kaur N."/>
            <person name="Mayilraj S."/>
        </authorList>
    </citation>
    <scope>NUCLEOTIDE SEQUENCE [LARGE SCALE GENOMIC DNA]</scope>
    <source>
        <strain evidence="2 3">JCM 16380</strain>
    </source>
</reference>
<dbReference type="EMBL" id="NMQT01000190">
    <property type="protein sequence ID" value="OXM44288.1"/>
    <property type="molecule type" value="Genomic_DNA"/>
</dbReference>
<dbReference type="OrthoDB" id="3261206at2"/>
<dbReference type="AlphaFoldDB" id="A0A229RCB4"/>
<keyword evidence="1" id="KW-1133">Transmembrane helix</keyword>
<proteinExistence type="predicted"/>
<evidence type="ECO:0000313" key="3">
    <source>
        <dbReference type="Proteomes" id="UP000215223"/>
    </source>
</evidence>
<dbReference type="Proteomes" id="UP000215223">
    <property type="component" value="Unassembled WGS sequence"/>
</dbReference>
<protein>
    <submittedName>
        <fullName evidence="2">Uncharacterized protein</fullName>
    </submittedName>
</protein>
<evidence type="ECO:0000256" key="1">
    <source>
        <dbReference type="SAM" id="Phobius"/>
    </source>
</evidence>
<comment type="caution">
    <text evidence="2">The sequence shown here is derived from an EMBL/GenBank/DDBJ whole genome shotgun (WGS) entry which is preliminary data.</text>
</comment>
<accession>A0A229RCB4</accession>
<gene>
    <name evidence="2" type="ORF">CFP71_40765</name>
</gene>
<organism evidence="2 3">
    <name type="scientific">Amycolatopsis thailandensis</name>
    <dbReference type="NCBI Taxonomy" id="589330"/>
    <lineage>
        <taxon>Bacteria</taxon>
        <taxon>Bacillati</taxon>
        <taxon>Actinomycetota</taxon>
        <taxon>Actinomycetes</taxon>
        <taxon>Pseudonocardiales</taxon>
        <taxon>Pseudonocardiaceae</taxon>
        <taxon>Amycolatopsis</taxon>
    </lineage>
</organism>
<feature type="non-terminal residue" evidence="2">
    <location>
        <position position="535"/>
    </location>
</feature>
<feature type="transmembrane region" description="Helical" evidence="1">
    <location>
        <begin position="20"/>
        <end position="41"/>
    </location>
</feature>
<evidence type="ECO:0000313" key="2">
    <source>
        <dbReference type="EMBL" id="OXM44288.1"/>
    </source>
</evidence>
<keyword evidence="1" id="KW-0472">Membrane</keyword>